<dbReference type="EMBL" id="BJWL01000008">
    <property type="protein sequence ID" value="GFY93367.1"/>
    <property type="molecule type" value="Genomic_DNA"/>
</dbReference>
<protein>
    <submittedName>
        <fullName evidence="1">Uncharacterized protein</fullName>
    </submittedName>
</protein>
<dbReference type="Proteomes" id="UP000585474">
    <property type="component" value="Unassembled WGS sequence"/>
</dbReference>
<gene>
    <name evidence="1" type="ORF">Acr_08g0017630</name>
</gene>
<sequence length="206" mass="23799">MASYISEFDFPNFVQYYLTLYSRDYDMAGTYGEALPFSQEDFGFLNEHAPTKMEAYEWNPLPYDGTRNWLGEYKSYFDGYWEEDRFPHGFGVDTFNALYGGGWEKADEAYLGEEHRGGYGGWEKAEEAYFGEEHRSGYDSYNASDLSTWSRDEFGSDDDFLDDNTDGVDTSYSFNWDEMKLCESIFGGWPCLLKHSQESNVEGGLT</sequence>
<dbReference type="AlphaFoldDB" id="A0A7J0F619"/>
<evidence type="ECO:0000313" key="1">
    <source>
        <dbReference type="EMBL" id="GFY93367.1"/>
    </source>
</evidence>
<keyword evidence="2" id="KW-1185">Reference proteome</keyword>
<proteinExistence type="predicted"/>
<organism evidence="1 2">
    <name type="scientific">Actinidia rufa</name>
    <dbReference type="NCBI Taxonomy" id="165716"/>
    <lineage>
        <taxon>Eukaryota</taxon>
        <taxon>Viridiplantae</taxon>
        <taxon>Streptophyta</taxon>
        <taxon>Embryophyta</taxon>
        <taxon>Tracheophyta</taxon>
        <taxon>Spermatophyta</taxon>
        <taxon>Magnoliopsida</taxon>
        <taxon>eudicotyledons</taxon>
        <taxon>Gunneridae</taxon>
        <taxon>Pentapetalae</taxon>
        <taxon>asterids</taxon>
        <taxon>Ericales</taxon>
        <taxon>Actinidiaceae</taxon>
        <taxon>Actinidia</taxon>
    </lineage>
</organism>
<dbReference type="OrthoDB" id="1587497at2759"/>
<evidence type="ECO:0000313" key="2">
    <source>
        <dbReference type="Proteomes" id="UP000585474"/>
    </source>
</evidence>
<accession>A0A7J0F619</accession>
<comment type="caution">
    <text evidence="1">The sequence shown here is derived from an EMBL/GenBank/DDBJ whole genome shotgun (WGS) entry which is preliminary data.</text>
</comment>
<reference evidence="1 2" key="1">
    <citation type="submission" date="2019-07" db="EMBL/GenBank/DDBJ databases">
        <title>De Novo Assembly of kiwifruit Actinidia rufa.</title>
        <authorList>
            <person name="Sugita-Konishi S."/>
            <person name="Sato K."/>
            <person name="Mori E."/>
            <person name="Abe Y."/>
            <person name="Kisaki G."/>
            <person name="Hamano K."/>
            <person name="Suezawa K."/>
            <person name="Otani M."/>
            <person name="Fukuda T."/>
            <person name="Manabe T."/>
            <person name="Gomi K."/>
            <person name="Tabuchi M."/>
            <person name="Akimitsu K."/>
            <person name="Kataoka I."/>
        </authorList>
    </citation>
    <scope>NUCLEOTIDE SEQUENCE [LARGE SCALE GENOMIC DNA]</scope>
    <source>
        <strain evidence="2">cv. Fuchu</strain>
    </source>
</reference>
<name>A0A7J0F619_9ERIC</name>